<reference evidence="1 2" key="2">
    <citation type="submission" date="2020-02" db="EMBL/GenBank/DDBJ databases">
        <title>The new genus of Enterobacteriales.</title>
        <authorList>
            <person name="Kim I.S."/>
        </authorList>
    </citation>
    <scope>NUCLEOTIDE SEQUENCE [LARGE SCALE GENOMIC DNA]</scope>
    <source>
        <strain evidence="1 2">SAP-6</strain>
    </source>
</reference>
<gene>
    <name evidence="1" type="ORF">GRH90_16030</name>
</gene>
<protein>
    <submittedName>
        <fullName evidence="1">Uncharacterized protein</fullName>
    </submittedName>
</protein>
<comment type="caution">
    <text evidence="1">The sequence shown here is derived from an EMBL/GenBank/DDBJ whole genome shotgun (WGS) entry which is preliminary data.</text>
</comment>
<keyword evidence="2" id="KW-1185">Reference proteome</keyword>
<dbReference type="Gene3D" id="3.10.450.40">
    <property type="match status" value="1"/>
</dbReference>
<proteinExistence type="predicted"/>
<name>A0A845SJX3_9GAMM</name>
<accession>A0A845SJX3</accession>
<dbReference type="AlphaFoldDB" id="A0A845SJX3"/>
<reference evidence="1 2" key="1">
    <citation type="submission" date="2019-12" db="EMBL/GenBank/DDBJ databases">
        <authorList>
            <person name="Lee S.D."/>
        </authorList>
    </citation>
    <scope>NUCLEOTIDE SEQUENCE [LARGE SCALE GENOMIC DNA]</scope>
    <source>
        <strain evidence="1 2">SAP-6</strain>
    </source>
</reference>
<dbReference type="Proteomes" id="UP000461443">
    <property type="component" value="Unassembled WGS sequence"/>
</dbReference>
<dbReference type="RefSeq" id="WP_162366964.1">
    <property type="nucleotide sequence ID" value="NZ_WUBS01000011.1"/>
</dbReference>
<evidence type="ECO:0000313" key="2">
    <source>
        <dbReference type="Proteomes" id="UP000461443"/>
    </source>
</evidence>
<dbReference type="EMBL" id="WUBS01000011">
    <property type="protein sequence ID" value="NDL64249.1"/>
    <property type="molecule type" value="Genomic_DNA"/>
</dbReference>
<sequence>MAKTNRDEFLKPIRQALAARAGHKCSFAGCDCPTSGPSEESDESSTSIGVAAHIHAAAPGGPRYLESMTAGQRKSINNGIWLCANHSIEIDRDATRYSADELKRMKIQREQKAAEELSRNSVSNSVSDLFEIGPNIIGLGELIGSSSTNWIIQLEHFLAGDIFTLNNFISSFQDLRSYDRYLLVNELGDGRELSSAPEWKKINGQYFITCPIKNDFPRIPAQDLGTDIALNNSHDIFITNGDLTTVSGLDALPQKLKINLSLMRGESVFHPNYGSRLKLFFDNYRDTAWLNRLFKLDVIRMASIPYNDDNINFEISTPLKCVTRVNNVFIHDEERKDNWLPIDFDLDIKGIGNWKNKLSIHVMLDPNSMITVG</sequence>
<evidence type="ECO:0000313" key="1">
    <source>
        <dbReference type="EMBL" id="NDL64249.1"/>
    </source>
</evidence>
<organism evidence="1 2">
    <name type="scientific">Acerihabitans arboris</name>
    <dbReference type="NCBI Taxonomy" id="2691583"/>
    <lineage>
        <taxon>Bacteria</taxon>
        <taxon>Pseudomonadati</taxon>
        <taxon>Pseudomonadota</taxon>
        <taxon>Gammaproteobacteria</taxon>
        <taxon>Enterobacterales</taxon>
        <taxon>Pectobacteriaceae</taxon>
        <taxon>Acerihabitans</taxon>
    </lineage>
</organism>